<protein>
    <submittedName>
        <fullName evidence="4">CBS domain-containing protein</fullName>
    </submittedName>
</protein>
<dbReference type="CDD" id="cd04623">
    <property type="entry name" value="CBS_pair_bac_euk"/>
    <property type="match status" value="1"/>
</dbReference>
<evidence type="ECO:0000313" key="4">
    <source>
        <dbReference type="EMBL" id="MFC2927194.1"/>
    </source>
</evidence>
<dbReference type="SMART" id="SM00116">
    <property type="entry name" value="CBS"/>
    <property type="match status" value="2"/>
</dbReference>
<dbReference type="RefSeq" id="WP_343163179.1">
    <property type="nucleotide sequence ID" value="NZ_JBHRSV010000028.1"/>
</dbReference>
<dbReference type="PROSITE" id="PS51371">
    <property type="entry name" value="CBS"/>
    <property type="match status" value="2"/>
</dbReference>
<evidence type="ECO:0000313" key="5">
    <source>
        <dbReference type="Proteomes" id="UP001595379"/>
    </source>
</evidence>
<dbReference type="InterPro" id="IPR046342">
    <property type="entry name" value="CBS_dom_sf"/>
</dbReference>
<dbReference type="PANTHER" id="PTHR43080:SF2">
    <property type="entry name" value="CBS DOMAIN-CONTAINING PROTEIN"/>
    <property type="match status" value="1"/>
</dbReference>
<gene>
    <name evidence="4" type="ORF">ACFOOR_13845</name>
</gene>
<comment type="caution">
    <text evidence="4">The sequence shown here is derived from an EMBL/GenBank/DDBJ whole genome shotgun (WGS) entry which is preliminary data.</text>
</comment>
<organism evidence="4 5">
    <name type="scientific">Hyphobacterium vulgare</name>
    <dbReference type="NCBI Taxonomy" id="1736751"/>
    <lineage>
        <taxon>Bacteria</taxon>
        <taxon>Pseudomonadati</taxon>
        <taxon>Pseudomonadota</taxon>
        <taxon>Alphaproteobacteria</taxon>
        <taxon>Maricaulales</taxon>
        <taxon>Maricaulaceae</taxon>
        <taxon>Hyphobacterium</taxon>
    </lineage>
</organism>
<sequence>MNVAAILDEKGRDVFSLRADATLSEAAALLDQKRIGAIVVVDSSGAIAGVLSERDIVRQLARMGASALTEPVAGCMTRDVITASPRDTVEEVMASMTDRRIRHLPVLEQGRLAGIVSIGDVVKRKIEQTEADAEAMKAYIASA</sequence>
<dbReference type="Pfam" id="PF00571">
    <property type="entry name" value="CBS"/>
    <property type="match status" value="2"/>
</dbReference>
<dbReference type="InterPro" id="IPR044725">
    <property type="entry name" value="CBSX3_CBS_dom"/>
</dbReference>
<dbReference type="InterPro" id="IPR000644">
    <property type="entry name" value="CBS_dom"/>
</dbReference>
<dbReference type="Proteomes" id="UP001595379">
    <property type="component" value="Unassembled WGS sequence"/>
</dbReference>
<accession>A0ABV7A0I9</accession>
<dbReference type="InterPro" id="IPR051257">
    <property type="entry name" value="Diverse_CBS-Domain"/>
</dbReference>
<feature type="domain" description="CBS" evidence="3">
    <location>
        <begin position="10"/>
        <end position="66"/>
    </location>
</feature>
<name>A0ABV7A0I9_9PROT</name>
<dbReference type="SUPFAM" id="SSF54631">
    <property type="entry name" value="CBS-domain pair"/>
    <property type="match status" value="1"/>
</dbReference>
<feature type="domain" description="CBS" evidence="3">
    <location>
        <begin position="76"/>
        <end position="131"/>
    </location>
</feature>
<reference evidence="5" key="1">
    <citation type="journal article" date="2019" name="Int. J. Syst. Evol. Microbiol.">
        <title>The Global Catalogue of Microorganisms (GCM) 10K type strain sequencing project: providing services to taxonomists for standard genome sequencing and annotation.</title>
        <authorList>
            <consortium name="The Broad Institute Genomics Platform"/>
            <consortium name="The Broad Institute Genome Sequencing Center for Infectious Disease"/>
            <person name="Wu L."/>
            <person name="Ma J."/>
        </authorList>
    </citation>
    <scope>NUCLEOTIDE SEQUENCE [LARGE SCALE GENOMIC DNA]</scope>
    <source>
        <strain evidence="5">KCTC 52487</strain>
    </source>
</reference>
<dbReference type="Gene3D" id="3.10.580.10">
    <property type="entry name" value="CBS-domain"/>
    <property type="match status" value="1"/>
</dbReference>
<evidence type="ECO:0000256" key="2">
    <source>
        <dbReference type="PROSITE-ProRule" id="PRU00703"/>
    </source>
</evidence>
<evidence type="ECO:0000256" key="1">
    <source>
        <dbReference type="ARBA" id="ARBA00023122"/>
    </source>
</evidence>
<dbReference type="EMBL" id="JBHRSV010000028">
    <property type="protein sequence ID" value="MFC2927194.1"/>
    <property type="molecule type" value="Genomic_DNA"/>
</dbReference>
<evidence type="ECO:0000259" key="3">
    <source>
        <dbReference type="PROSITE" id="PS51371"/>
    </source>
</evidence>
<dbReference type="PANTHER" id="PTHR43080">
    <property type="entry name" value="CBS DOMAIN-CONTAINING PROTEIN CBSX3, MITOCHONDRIAL"/>
    <property type="match status" value="1"/>
</dbReference>
<keyword evidence="1 2" id="KW-0129">CBS domain</keyword>
<keyword evidence="5" id="KW-1185">Reference proteome</keyword>
<proteinExistence type="predicted"/>